<feature type="transmembrane region" description="Helical" evidence="13">
    <location>
        <begin position="433"/>
        <end position="452"/>
    </location>
</feature>
<evidence type="ECO:0000256" key="12">
    <source>
        <dbReference type="ARBA" id="ARBA00023136"/>
    </source>
</evidence>
<evidence type="ECO:0000256" key="4">
    <source>
        <dbReference type="ARBA" id="ARBA00022475"/>
    </source>
</evidence>
<dbReference type="Pfam" id="PF22776">
    <property type="entry name" value="K_trans_C"/>
    <property type="match status" value="1"/>
</dbReference>
<feature type="transmembrane region" description="Helical" evidence="13">
    <location>
        <begin position="217"/>
        <end position="244"/>
    </location>
</feature>
<sequence length="633" mass="68048">MTASQAAATGAVPAASRLGPLTLAALGVVYGDIGTSPLYTVKECFGAATGLKPVPEDVLGILSLITWALVGVVTLKYVVLLMRADNRGEGGILALMALVSSSESIATRRRRLYIVLGIAGAALFYGDCILTPAVSVLSAIEGLKVTTSTFDHYIEPITVGVIVALFAIQRFGTGGVGAFFGPITALWFLCLLVLGLVEITHNPGVLQALNPVHGVDFFLRHGLIGFLALGAVVLAITGAEALYADMGHFGPRPIRLAWLALVLPSLMANYYGQGALILRDPAALENPFYLLVPSWGLYPMVALATMATVIASQAVISGAYSMAQQAALLGLTPRLRILHTSESAFGQIYVPAVNWLLMAGVVALVLEFKTSSALASAYGIAVTGTMLITTALAGALARAVWKWSWPQTIAVIGTFAIVDATLFSANLEKVPTGGWIPLALGAVVFITMWTWLRGREVVVRKEQDDALPLDLFLNRIEPGKLHRAPGTAVFMTSLQNEVPRSLLHNLKHNNVLHERVLLASVRVLDQPHVPDDERLVLHNVGKGLQRVVVQYGFMQTPDVPRDLAQLQERGLPWDAMRTSYFVGQSRFVPAAQTVLPRWQEKLFLLLSRSSSNAADFFQLPNNQVIELGGRIEV</sequence>
<feature type="transmembrane region" description="Helical" evidence="13">
    <location>
        <begin position="152"/>
        <end position="168"/>
    </location>
</feature>
<evidence type="ECO:0000256" key="10">
    <source>
        <dbReference type="ARBA" id="ARBA00022989"/>
    </source>
</evidence>
<dbReference type="InterPro" id="IPR053952">
    <property type="entry name" value="K_trans_C"/>
</dbReference>
<feature type="transmembrane region" description="Helical" evidence="13">
    <location>
        <begin position="58"/>
        <end position="79"/>
    </location>
</feature>
<keyword evidence="8 13" id="KW-0769">Symport</keyword>
<evidence type="ECO:0000259" key="14">
    <source>
        <dbReference type="Pfam" id="PF02705"/>
    </source>
</evidence>
<dbReference type="InterPro" id="IPR023051">
    <property type="entry name" value="Kup"/>
</dbReference>
<keyword evidence="10 13" id="KW-1133">Transmembrane helix</keyword>
<evidence type="ECO:0000256" key="8">
    <source>
        <dbReference type="ARBA" id="ARBA00022847"/>
    </source>
</evidence>
<comment type="function">
    <text evidence="13">Transport of potassium into the cell. Likely operates as a K(+):H(+) symporter.</text>
</comment>
<feature type="transmembrane region" description="Helical" evidence="13">
    <location>
        <begin position="344"/>
        <end position="366"/>
    </location>
</feature>
<dbReference type="GO" id="GO:0005886">
    <property type="term" value="C:plasma membrane"/>
    <property type="evidence" value="ECO:0007669"/>
    <property type="project" value="UniProtKB-SubCell"/>
</dbReference>
<proteinExistence type="inferred from homology"/>
<gene>
    <name evidence="13" type="primary">kup</name>
    <name evidence="16" type="ORF">FHP25_07160</name>
</gene>
<keyword evidence="7 13" id="KW-0812">Transmembrane</keyword>
<organism evidence="16 17">
    <name type="scientific">Vineibacter terrae</name>
    <dbReference type="NCBI Taxonomy" id="2586908"/>
    <lineage>
        <taxon>Bacteria</taxon>
        <taxon>Pseudomonadati</taxon>
        <taxon>Pseudomonadota</taxon>
        <taxon>Alphaproteobacteria</taxon>
        <taxon>Hyphomicrobiales</taxon>
        <taxon>Vineibacter</taxon>
    </lineage>
</organism>
<keyword evidence="4 13" id="KW-1003">Cell membrane</keyword>
<feature type="domain" description="K+ potassium transporter integral membrane" evidence="14">
    <location>
        <begin position="21"/>
        <end position="474"/>
    </location>
</feature>
<dbReference type="Proteomes" id="UP000321638">
    <property type="component" value="Unassembled WGS sequence"/>
</dbReference>
<keyword evidence="9 13" id="KW-0630">Potassium</keyword>
<dbReference type="Pfam" id="PF02705">
    <property type="entry name" value="K_trans"/>
    <property type="match status" value="1"/>
</dbReference>
<evidence type="ECO:0000256" key="9">
    <source>
        <dbReference type="ARBA" id="ARBA00022958"/>
    </source>
</evidence>
<dbReference type="InterPro" id="IPR003855">
    <property type="entry name" value="K+_transporter"/>
</dbReference>
<dbReference type="EMBL" id="VDUZ01000006">
    <property type="protein sequence ID" value="TXL78766.1"/>
    <property type="molecule type" value="Genomic_DNA"/>
</dbReference>
<dbReference type="HAMAP" id="MF_01522">
    <property type="entry name" value="Kup"/>
    <property type="match status" value="1"/>
</dbReference>
<dbReference type="PANTHER" id="PTHR30540">
    <property type="entry name" value="OSMOTIC STRESS POTASSIUM TRANSPORTER"/>
    <property type="match status" value="1"/>
</dbReference>
<feature type="transmembrane region" description="Helical" evidence="13">
    <location>
        <begin position="175"/>
        <end position="197"/>
    </location>
</feature>
<accession>A0A5C8PS10</accession>
<comment type="caution">
    <text evidence="16">The sequence shown here is derived from an EMBL/GenBank/DDBJ whole genome shotgun (WGS) entry which is preliminary data.</text>
</comment>
<evidence type="ECO:0000256" key="3">
    <source>
        <dbReference type="ARBA" id="ARBA00022448"/>
    </source>
</evidence>
<comment type="catalytic activity">
    <reaction evidence="13">
        <text>K(+)(in) + H(+)(in) = K(+)(out) + H(+)(out)</text>
        <dbReference type="Rhea" id="RHEA:28490"/>
        <dbReference type="ChEBI" id="CHEBI:15378"/>
        <dbReference type="ChEBI" id="CHEBI:29103"/>
    </reaction>
</comment>
<keyword evidence="17" id="KW-1185">Reference proteome</keyword>
<evidence type="ECO:0000256" key="1">
    <source>
        <dbReference type="ARBA" id="ARBA00004141"/>
    </source>
</evidence>
<evidence type="ECO:0000259" key="15">
    <source>
        <dbReference type="Pfam" id="PF22776"/>
    </source>
</evidence>
<keyword evidence="11 13" id="KW-0406">Ion transport</keyword>
<feature type="transmembrane region" description="Helical" evidence="13">
    <location>
        <begin position="112"/>
        <end position="140"/>
    </location>
</feature>
<dbReference type="RefSeq" id="WP_147846237.1">
    <property type="nucleotide sequence ID" value="NZ_VDUZ01000006.1"/>
</dbReference>
<evidence type="ECO:0000256" key="7">
    <source>
        <dbReference type="ARBA" id="ARBA00022692"/>
    </source>
</evidence>
<dbReference type="PANTHER" id="PTHR30540:SF79">
    <property type="entry name" value="LOW AFFINITY POTASSIUM TRANSPORT SYSTEM PROTEIN KUP"/>
    <property type="match status" value="1"/>
</dbReference>
<dbReference type="OrthoDB" id="9805577at2"/>
<evidence type="ECO:0000256" key="6">
    <source>
        <dbReference type="ARBA" id="ARBA00022538"/>
    </source>
</evidence>
<feature type="transmembrane region" description="Helical" evidence="13">
    <location>
        <begin position="409"/>
        <end position="427"/>
    </location>
</feature>
<reference evidence="16 17" key="1">
    <citation type="submission" date="2019-06" db="EMBL/GenBank/DDBJ databases">
        <title>New taxonomy in bacterial strain CC-CFT640, isolated from vineyard.</title>
        <authorList>
            <person name="Lin S.-Y."/>
            <person name="Tsai C.-F."/>
            <person name="Young C.-C."/>
        </authorList>
    </citation>
    <scope>NUCLEOTIDE SEQUENCE [LARGE SCALE GENOMIC DNA]</scope>
    <source>
        <strain evidence="16 17">CC-CFT640</strain>
    </source>
</reference>
<protein>
    <recommendedName>
        <fullName evidence="13">Probable potassium transport system protein Kup</fullName>
    </recommendedName>
</protein>
<feature type="domain" description="K+ potassium transporter C-terminal" evidence="15">
    <location>
        <begin position="485"/>
        <end position="632"/>
    </location>
</feature>
<feature type="transmembrane region" description="Helical" evidence="13">
    <location>
        <begin position="297"/>
        <end position="323"/>
    </location>
</feature>
<evidence type="ECO:0000313" key="16">
    <source>
        <dbReference type="EMBL" id="TXL78766.1"/>
    </source>
</evidence>
<name>A0A5C8PS10_9HYPH</name>
<keyword evidence="3 13" id="KW-0813">Transport</keyword>
<dbReference type="AlphaFoldDB" id="A0A5C8PS10"/>
<comment type="subcellular location">
    <subcellularLocation>
        <location evidence="13">Cell membrane</location>
        <topology evidence="13">Multi-pass membrane protein</topology>
    </subcellularLocation>
    <subcellularLocation>
        <location evidence="1">Membrane</location>
        <topology evidence="1">Multi-pass membrane protein</topology>
    </subcellularLocation>
</comment>
<keyword evidence="12 13" id="KW-0472">Membrane</keyword>
<evidence type="ECO:0000313" key="17">
    <source>
        <dbReference type="Proteomes" id="UP000321638"/>
    </source>
</evidence>
<evidence type="ECO:0000256" key="2">
    <source>
        <dbReference type="ARBA" id="ARBA00007019"/>
    </source>
</evidence>
<keyword evidence="5" id="KW-0997">Cell inner membrane</keyword>
<evidence type="ECO:0000256" key="13">
    <source>
        <dbReference type="HAMAP-Rule" id="MF_01522"/>
    </source>
</evidence>
<evidence type="ECO:0000256" key="11">
    <source>
        <dbReference type="ARBA" id="ARBA00023065"/>
    </source>
</evidence>
<feature type="transmembrane region" description="Helical" evidence="13">
    <location>
        <begin position="256"/>
        <end position="277"/>
    </location>
</feature>
<dbReference type="InterPro" id="IPR053951">
    <property type="entry name" value="K_trans_N"/>
</dbReference>
<keyword evidence="6 13" id="KW-0633">Potassium transport</keyword>
<dbReference type="GO" id="GO:0015079">
    <property type="term" value="F:potassium ion transmembrane transporter activity"/>
    <property type="evidence" value="ECO:0007669"/>
    <property type="project" value="UniProtKB-UniRule"/>
</dbReference>
<comment type="similarity">
    <text evidence="2 13">Belongs to the HAK/KUP transporter (TC 2.A.72) family.</text>
</comment>
<dbReference type="GO" id="GO:0015293">
    <property type="term" value="F:symporter activity"/>
    <property type="evidence" value="ECO:0007669"/>
    <property type="project" value="UniProtKB-UniRule"/>
</dbReference>
<feature type="transmembrane region" description="Helical" evidence="13">
    <location>
        <begin position="378"/>
        <end position="397"/>
    </location>
</feature>
<evidence type="ECO:0000256" key="5">
    <source>
        <dbReference type="ARBA" id="ARBA00022519"/>
    </source>
</evidence>